<evidence type="ECO:0000313" key="2">
    <source>
        <dbReference type="Proteomes" id="UP000821845"/>
    </source>
</evidence>
<reference evidence="1" key="1">
    <citation type="submission" date="2020-05" db="EMBL/GenBank/DDBJ databases">
        <title>Large-scale comparative analyses of tick genomes elucidate their genetic diversity and vector capacities.</title>
        <authorList>
            <person name="Jia N."/>
            <person name="Wang J."/>
            <person name="Shi W."/>
            <person name="Du L."/>
            <person name="Sun Y."/>
            <person name="Zhan W."/>
            <person name="Jiang J."/>
            <person name="Wang Q."/>
            <person name="Zhang B."/>
            <person name="Ji P."/>
            <person name="Sakyi L.B."/>
            <person name="Cui X."/>
            <person name="Yuan T."/>
            <person name="Jiang B."/>
            <person name="Yang W."/>
            <person name="Lam T.T.-Y."/>
            <person name="Chang Q."/>
            <person name="Ding S."/>
            <person name="Wang X."/>
            <person name="Zhu J."/>
            <person name="Ruan X."/>
            <person name="Zhao L."/>
            <person name="Wei J."/>
            <person name="Que T."/>
            <person name="Du C."/>
            <person name="Cheng J."/>
            <person name="Dai P."/>
            <person name="Han X."/>
            <person name="Huang E."/>
            <person name="Gao Y."/>
            <person name="Liu J."/>
            <person name="Shao H."/>
            <person name="Ye R."/>
            <person name="Li L."/>
            <person name="Wei W."/>
            <person name="Wang X."/>
            <person name="Wang C."/>
            <person name="Yang T."/>
            <person name="Huo Q."/>
            <person name="Li W."/>
            <person name="Guo W."/>
            <person name="Chen H."/>
            <person name="Zhou L."/>
            <person name="Ni X."/>
            <person name="Tian J."/>
            <person name="Zhou Y."/>
            <person name="Sheng Y."/>
            <person name="Liu T."/>
            <person name="Pan Y."/>
            <person name="Xia L."/>
            <person name="Li J."/>
            <person name="Zhao F."/>
            <person name="Cao W."/>
        </authorList>
    </citation>
    <scope>NUCLEOTIDE SEQUENCE</scope>
    <source>
        <strain evidence="1">Hyas-2018</strain>
    </source>
</reference>
<accession>A0ACB7SV53</accession>
<comment type="caution">
    <text evidence="1">The sequence shown here is derived from an EMBL/GenBank/DDBJ whole genome shotgun (WGS) entry which is preliminary data.</text>
</comment>
<evidence type="ECO:0000313" key="1">
    <source>
        <dbReference type="EMBL" id="KAH6937713.1"/>
    </source>
</evidence>
<dbReference type="Proteomes" id="UP000821845">
    <property type="component" value="Chromosome 2"/>
</dbReference>
<name>A0ACB7SV53_HYAAI</name>
<keyword evidence="2" id="KW-1185">Reference proteome</keyword>
<gene>
    <name evidence="1" type="ORF">HPB50_003686</name>
</gene>
<proteinExistence type="predicted"/>
<sequence>MNRNTRFLFFIIHEINQKQMNTSAMVIFVRSSRQALPPGMDGSSTGPISESDQEASQWMLAVAIAFLVLIIVLAAALVLQFYYPDIVPRFKNRRQLPSSTAGNGTSMAATGAAPRSFVSPCGQVGCDRFARLFESQLNRSVDPCQDLRAFSCAARPRWRRSFREEVVENASRAAMVNVAATGSRSSAMAKASTFYRSCVASKTPLDLQSLRAFLTSATADTESTMPKSSKAFQVMSKMAARYGSGILFRLGTGFLPENGSRIVKPALVLGLHTDFKRWMYKAKLYSNPDAHKKFVDLVLSLSMSRDDFRWHNASEDVMTALGIVKGIWRTHDVSRSQQSFTNMSQMGAGLRNINPAVLLSHLWRWGATYSREHAVVLEQSSVLEFLDSVMERVDERRIVNYLIWETTRQMSAFFLHANPAHLEHLCYTKTVELFGPAAALAPVIWNQVSAEAVVSAESTFASVLKASEYAIYAAGARSVEEAKRMKALGKRLGQVRLVVSYPEDVHDMPTLNEKLAHVPGMSEVFFTNLLMAQESSWKRKKDNPSLPAPLRSRPHYDELRNEITLPIDFLIPPWFSPESPPSVRLATIGLSLSLVLWRAIETQRVYYVGESSRRFLADRLVPNNHTCMTDGEIRSMDDANFRRLAVMTVVTALNQTDKGSSDGSIGVTEQTVESANDNLELLLLSCCLSTCGPHSGNICAAVMGTPQFGAAFRCAEKGGVHPNNCFLH</sequence>
<protein>
    <submittedName>
        <fullName evidence="1">Uncharacterized protein</fullName>
    </submittedName>
</protein>
<dbReference type="EMBL" id="CM023482">
    <property type="protein sequence ID" value="KAH6937713.1"/>
    <property type="molecule type" value="Genomic_DNA"/>
</dbReference>
<organism evidence="1 2">
    <name type="scientific">Hyalomma asiaticum</name>
    <name type="common">Tick</name>
    <dbReference type="NCBI Taxonomy" id="266040"/>
    <lineage>
        <taxon>Eukaryota</taxon>
        <taxon>Metazoa</taxon>
        <taxon>Ecdysozoa</taxon>
        <taxon>Arthropoda</taxon>
        <taxon>Chelicerata</taxon>
        <taxon>Arachnida</taxon>
        <taxon>Acari</taxon>
        <taxon>Parasitiformes</taxon>
        <taxon>Ixodida</taxon>
        <taxon>Ixodoidea</taxon>
        <taxon>Ixodidae</taxon>
        <taxon>Hyalomminae</taxon>
        <taxon>Hyalomma</taxon>
    </lineage>
</organism>